<reference evidence="1 2" key="1">
    <citation type="submission" date="2019-08" db="EMBL/GenBank/DDBJ databases">
        <title>The genome of the soybean aphid Biotype 1, its phylome, world population structure and adaptation to the North American continent.</title>
        <authorList>
            <person name="Giordano R."/>
            <person name="Donthu R.K."/>
            <person name="Hernandez A.G."/>
            <person name="Wright C.L."/>
            <person name="Zimin A.V."/>
        </authorList>
    </citation>
    <scope>NUCLEOTIDE SEQUENCE [LARGE SCALE GENOMIC DNA]</scope>
    <source>
        <tissue evidence="1">Whole aphids</tissue>
    </source>
</reference>
<dbReference type="AlphaFoldDB" id="A0A6G0T395"/>
<sequence>MYTNPTTCELRLQHRGGGGGGARPSVYSRHIANAKHTSIYHRLSAVTVSIDNNIIVQGAAGHRQAAGVRRLRMRGAVDDVLSQDRTHTHTHTHTRAHTRTPTVSSIVCLFFSVKKKTKYRVVANGRRLRARCSPLSRHGGLAFLICAATEWTGRPWSLKRQQLGNRRRRLDDYFFFCNSGFNFFFFALSAGTRRPAAPFCNTYTHTHTHTHTHTNTSVENDCCVHVMNVIDANGTEQTTLRYVWPQDDRDSVAVGLLLLAD</sequence>
<keyword evidence="2" id="KW-1185">Reference proteome</keyword>
<evidence type="ECO:0000313" key="2">
    <source>
        <dbReference type="Proteomes" id="UP000475862"/>
    </source>
</evidence>
<gene>
    <name evidence="1" type="ORF">AGLY_014534</name>
</gene>
<accession>A0A6G0T395</accession>
<dbReference type="Proteomes" id="UP000475862">
    <property type="component" value="Unassembled WGS sequence"/>
</dbReference>
<comment type="caution">
    <text evidence="1">The sequence shown here is derived from an EMBL/GenBank/DDBJ whole genome shotgun (WGS) entry which is preliminary data.</text>
</comment>
<organism evidence="1 2">
    <name type="scientific">Aphis glycines</name>
    <name type="common">Soybean aphid</name>
    <dbReference type="NCBI Taxonomy" id="307491"/>
    <lineage>
        <taxon>Eukaryota</taxon>
        <taxon>Metazoa</taxon>
        <taxon>Ecdysozoa</taxon>
        <taxon>Arthropoda</taxon>
        <taxon>Hexapoda</taxon>
        <taxon>Insecta</taxon>
        <taxon>Pterygota</taxon>
        <taxon>Neoptera</taxon>
        <taxon>Paraneoptera</taxon>
        <taxon>Hemiptera</taxon>
        <taxon>Sternorrhyncha</taxon>
        <taxon>Aphidomorpha</taxon>
        <taxon>Aphidoidea</taxon>
        <taxon>Aphididae</taxon>
        <taxon>Aphidini</taxon>
        <taxon>Aphis</taxon>
        <taxon>Aphis</taxon>
    </lineage>
</organism>
<dbReference type="EMBL" id="VYZN01000064">
    <property type="protein sequence ID" value="KAE9525120.1"/>
    <property type="molecule type" value="Genomic_DNA"/>
</dbReference>
<evidence type="ECO:0000313" key="1">
    <source>
        <dbReference type="EMBL" id="KAE9525120.1"/>
    </source>
</evidence>
<proteinExistence type="predicted"/>
<name>A0A6G0T395_APHGL</name>
<protein>
    <submittedName>
        <fullName evidence="1">Uncharacterized protein</fullName>
    </submittedName>
</protein>